<name>A0A4P8YJU9_9ENTR</name>
<evidence type="ECO:0000256" key="5">
    <source>
        <dbReference type="ARBA" id="ARBA00023077"/>
    </source>
</evidence>
<evidence type="ECO:0000256" key="7">
    <source>
        <dbReference type="ARBA" id="ARBA00023237"/>
    </source>
</evidence>
<dbReference type="GO" id="GO:0044718">
    <property type="term" value="P:siderophore transmembrane transport"/>
    <property type="evidence" value="ECO:0007669"/>
    <property type="project" value="TreeGrafter"/>
</dbReference>
<proteinExistence type="inferred from homology"/>
<dbReference type="InterPro" id="IPR000531">
    <property type="entry name" value="Beta-barrel_TonB"/>
</dbReference>
<comment type="subcellular location">
    <subcellularLocation>
        <location evidence="1 8">Cell outer membrane</location>
        <topology evidence="1 8">Multi-pass membrane protein</topology>
    </subcellularLocation>
</comment>
<dbReference type="InterPro" id="IPR036942">
    <property type="entry name" value="Beta-barrel_TonB_sf"/>
</dbReference>
<dbReference type="InterPro" id="IPR012910">
    <property type="entry name" value="Plug_dom"/>
</dbReference>
<evidence type="ECO:0000256" key="1">
    <source>
        <dbReference type="ARBA" id="ARBA00004571"/>
    </source>
</evidence>
<feature type="signal peptide" evidence="10">
    <location>
        <begin position="1"/>
        <end position="20"/>
    </location>
</feature>
<keyword evidence="4 8" id="KW-0812">Transmembrane</keyword>
<dbReference type="AlphaFoldDB" id="A0A4P8YJU9"/>
<dbReference type="EMBL" id="CP040428">
    <property type="protein sequence ID" value="QCT20373.1"/>
    <property type="molecule type" value="Genomic_DNA"/>
</dbReference>
<dbReference type="PANTHER" id="PTHR30069">
    <property type="entry name" value="TONB-DEPENDENT OUTER MEMBRANE RECEPTOR"/>
    <property type="match status" value="1"/>
</dbReference>
<sequence>MKKILVGMPLILAPATAVQAANGVEKEQTMVVTAAPDRGLSPLTAPGAVSVDYGDDLRQARPQVNLSEGLSDVPGLQIQNRQNYAQDLQLSLRGFGSRSTFGVRGIRIYQDGIPSTMPDGQSQISNVDLSSVESIEVLRGPFSALYGNASGGVINITTERGRQPTTLSTSNYYGSYGSWRSGVRLSGATGEGDAPGDLNYDLTTSRFSTHGFRDHSSAHRDLTNAKLGVNIDDRSSLTLSFNSVNIKANDPGGLTREEWRSDPHQAPRAEQYNTRKTVSQSQLGLRYQRAVTDNDDFSMTAWAGMRETVQYQSIPYFVQQRSRQHAGGVIDLTRHYQGIDTRWTHRMTEGPLPVSFTAGIDYETMTEQRRGYENFIYSNGHYTLGEKGDLRRKERNLMWNVDPYLQTSWQLTERLTLDAGVRYSSIWFDSNDHYVVPGNGDDSGEASYHKWLPAAALKYTLTDAWNVYTSVGRGYETPTINELSYRNDGQSGLNFKLKPSTSNTVEVGSKMRVGNGLISAALFETNTSDEIVVASSNNGRTSYQNAGKTRRRGVELAWDQQFMDSWRTKLAWTLLDATYREDAGANIKSGNRMPGIARNSLYASLGWLPEQGWYAGGEVRYLSRIQANDANSASAPGYTTVGLNTGYKFVKDNWLLDVWGRVDNLFDRDYVGSVIVNESNGRYFEPAPGRNYGVGMTLSYRFE</sequence>
<dbReference type="GO" id="GO:0015344">
    <property type="term" value="F:siderophore uptake transmembrane transporter activity"/>
    <property type="evidence" value="ECO:0007669"/>
    <property type="project" value="TreeGrafter"/>
</dbReference>
<keyword evidence="13" id="KW-0675">Receptor</keyword>
<gene>
    <name evidence="13" type="ORF">FEM41_12280</name>
</gene>
<feature type="domain" description="TonB-dependent receptor plug" evidence="12">
    <location>
        <begin position="44"/>
        <end position="153"/>
    </location>
</feature>
<keyword evidence="3 8" id="KW-1134">Transmembrane beta strand</keyword>
<evidence type="ECO:0000256" key="9">
    <source>
        <dbReference type="RuleBase" id="RU003357"/>
    </source>
</evidence>
<accession>A0A4P8YJU9</accession>
<dbReference type="Gene3D" id="2.170.130.10">
    <property type="entry name" value="TonB-dependent receptor, plug domain"/>
    <property type="match status" value="1"/>
</dbReference>
<keyword evidence="2 8" id="KW-0813">Transport</keyword>
<dbReference type="PANTHER" id="PTHR30069:SF28">
    <property type="entry name" value="TONB-DEPENDENT RECEPTOR YNCD-RELATED"/>
    <property type="match status" value="1"/>
</dbReference>
<keyword evidence="7 8" id="KW-0998">Cell outer membrane</keyword>
<keyword evidence="6 8" id="KW-0472">Membrane</keyword>
<evidence type="ECO:0000259" key="12">
    <source>
        <dbReference type="Pfam" id="PF07715"/>
    </source>
</evidence>
<dbReference type="SUPFAM" id="SSF56935">
    <property type="entry name" value="Porins"/>
    <property type="match status" value="1"/>
</dbReference>
<evidence type="ECO:0000256" key="4">
    <source>
        <dbReference type="ARBA" id="ARBA00022692"/>
    </source>
</evidence>
<dbReference type="Proteomes" id="UP000302163">
    <property type="component" value="Chromosome"/>
</dbReference>
<reference evidence="13 14" key="1">
    <citation type="submission" date="2019-05" db="EMBL/GenBank/DDBJ databases">
        <title>Complete genome sequence of Izhakiella calystegiae KSNA2, an endophyte isolated from beach morning glory (Calystegia soldanella).</title>
        <authorList>
            <person name="Jiang L."/>
            <person name="Jeong J.C."/>
            <person name="Kim C.Y."/>
            <person name="Kim D.H."/>
            <person name="Kim S.W."/>
            <person name="Lee j."/>
        </authorList>
    </citation>
    <scope>NUCLEOTIDE SEQUENCE [LARGE SCALE GENOMIC DNA]</scope>
    <source>
        <strain evidence="13 14">KSNA2</strain>
    </source>
</reference>
<evidence type="ECO:0000259" key="11">
    <source>
        <dbReference type="Pfam" id="PF00593"/>
    </source>
</evidence>
<feature type="domain" description="TonB-dependent receptor-like beta-barrel" evidence="11">
    <location>
        <begin position="230"/>
        <end position="665"/>
    </location>
</feature>
<evidence type="ECO:0000313" key="13">
    <source>
        <dbReference type="EMBL" id="QCT20373.1"/>
    </source>
</evidence>
<dbReference type="InterPro" id="IPR048212">
    <property type="entry name" value="PqqU"/>
</dbReference>
<dbReference type="RefSeq" id="WP_138096248.1">
    <property type="nucleotide sequence ID" value="NZ_CP040428.1"/>
</dbReference>
<dbReference type="InterPro" id="IPR037066">
    <property type="entry name" value="Plug_dom_sf"/>
</dbReference>
<keyword evidence="10" id="KW-0732">Signal</keyword>
<protein>
    <submittedName>
        <fullName evidence="13">TonB-dependent receptor</fullName>
    </submittedName>
</protein>
<dbReference type="InterPro" id="IPR039426">
    <property type="entry name" value="TonB-dep_rcpt-like"/>
</dbReference>
<evidence type="ECO:0000256" key="8">
    <source>
        <dbReference type="PROSITE-ProRule" id="PRU01360"/>
    </source>
</evidence>
<evidence type="ECO:0000256" key="6">
    <source>
        <dbReference type="ARBA" id="ARBA00023136"/>
    </source>
</evidence>
<evidence type="ECO:0000256" key="2">
    <source>
        <dbReference type="ARBA" id="ARBA00022448"/>
    </source>
</evidence>
<dbReference type="PROSITE" id="PS52016">
    <property type="entry name" value="TONB_DEPENDENT_REC_3"/>
    <property type="match status" value="1"/>
</dbReference>
<dbReference type="Pfam" id="PF07715">
    <property type="entry name" value="Plug"/>
    <property type="match status" value="1"/>
</dbReference>
<organism evidence="13 14">
    <name type="scientific">Jejubacter calystegiae</name>
    <dbReference type="NCBI Taxonomy" id="2579935"/>
    <lineage>
        <taxon>Bacteria</taxon>
        <taxon>Pseudomonadati</taxon>
        <taxon>Pseudomonadota</taxon>
        <taxon>Gammaproteobacteria</taxon>
        <taxon>Enterobacterales</taxon>
        <taxon>Enterobacteriaceae</taxon>
        <taxon>Jejubacter</taxon>
    </lineage>
</organism>
<dbReference type="CDD" id="cd01347">
    <property type="entry name" value="ligand_gated_channel"/>
    <property type="match status" value="1"/>
</dbReference>
<keyword evidence="14" id="KW-1185">Reference proteome</keyword>
<feature type="chain" id="PRO_5020732636" evidence="10">
    <location>
        <begin position="21"/>
        <end position="703"/>
    </location>
</feature>
<dbReference type="NCBIfam" id="NF041535">
    <property type="entry name" value="TonB_rec_PqqU"/>
    <property type="match status" value="1"/>
</dbReference>
<dbReference type="Gene3D" id="2.40.170.20">
    <property type="entry name" value="TonB-dependent receptor, beta-barrel domain"/>
    <property type="match status" value="1"/>
</dbReference>
<evidence type="ECO:0000313" key="14">
    <source>
        <dbReference type="Proteomes" id="UP000302163"/>
    </source>
</evidence>
<evidence type="ECO:0000256" key="10">
    <source>
        <dbReference type="SAM" id="SignalP"/>
    </source>
</evidence>
<evidence type="ECO:0000256" key="3">
    <source>
        <dbReference type="ARBA" id="ARBA00022452"/>
    </source>
</evidence>
<dbReference type="KEGG" id="izh:FEM41_12280"/>
<keyword evidence="5 9" id="KW-0798">TonB box</keyword>
<dbReference type="Pfam" id="PF00593">
    <property type="entry name" value="TonB_dep_Rec_b-barrel"/>
    <property type="match status" value="1"/>
</dbReference>
<dbReference type="OrthoDB" id="9760620at2"/>
<comment type="similarity">
    <text evidence="8 9">Belongs to the TonB-dependent receptor family.</text>
</comment>
<dbReference type="GO" id="GO:0009279">
    <property type="term" value="C:cell outer membrane"/>
    <property type="evidence" value="ECO:0007669"/>
    <property type="project" value="UniProtKB-SubCell"/>
</dbReference>